<gene>
    <name evidence="1" type="ORF">HMPREF3196_02043</name>
</gene>
<protein>
    <submittedName>
        <fullName evidence="1">Uncharacterized protein</fullName>
    </submittedName>
</protein>
<accession>A0A133KK99</accession>
<proteinExistence type="predicted"/>
<dbReference type="EMBL" id="LRPO01000055">
    <property type="protein sequence ID" value="KWZ80051.1"/>
    <property type="molecule type" value="Genomic_DNA"/>
</dbReference>
<dbReference type="AlphaFoldDB" id="A0A133KK99"/>
<name>A0A133KK99_BIFBI</name>
<evidence type="ECO:0000313" key="1">
    <source>
        <dbReference type="EMBL" id="KWZ80051.1"/>
    </source>
</evidence>
<dbReference type="Proteomes" id="UP000070092">
    <property type="component" value="Unassembled WGS sequence"/>
</dbReference>
<reference evidence="1 2" key="1">
    <citation type="submission" date="2016-01" db="EMBL/GenBank/DDBJ databases">
        <authorList>
            <person name="Oliw E.H."/>
        </authorList>
    </citation>
    <scope>NUCLEOTIDE SEQUENCE [LARGE SCALE GENOMIC DNA]</scope>
    <source>
        <strain evidence="1 2">MJR8628B</strain>
    </source>
</reference>
<evidence type="ECO:0000313" key="2">
    <source>
        <dbReference type="Proteomes" id="UP000070092"/>
    </source>
</evidence>
<organism evidence="1 2">
    <name type="scientific">Bifidobacterium bifidum</name>
    <dbReference type="NCBI Taxonomy" id="1681"/>
    <lineage>
        <taxon>Bacteria</taxon>
        <taxon>Bacillati</taxon>
        <taxon>Actinomycetota</taxon>
        <taxon>Actinomycetes</taxon>
        <taxon>Bifidobacteriales</taxon>
        <taxon>Bifidobacteriaceae</taxon>
        <taxon>Bifidobacterium</taxon>
    </lineage>
</organism>
<sequence>MHMADIPTSKPMFVLFANVRSTRTNAIENDSLIQRISHPP</sequence>
<comment type="caution">
    <text evidence="1">The sequence shown here is derived from an EMBL/GenBank/DDBJ whole genome shotgun (WGS) entry which is preliminary data.</text>
</comment>